<evidence type="ECO:0000313" key="2">
    <source>
        <dbReference type="Proteomes" id="UP000185511"/>
    </source>
</evidence>
<dbReference type="AlphaFoldDB" id="A0AAC9PR23"/>
<dbReference type="Proteomes" id="UP000185511">
    <property type="component" value="Chromosome"/>
</dbReference>
<proteinExistence type="predicted"/>
<dbReference type="EMBL" id="CP016076">
    <property type="protein sequence ID" value="APU13386.1"/>
    <property type="molecule type" value="Genomic_DNA"/>
</dbReference>
<protein>
    <submittedName>
        <fullName evidence="1">Uncharacterized protein</fullName>
    </submittedName>
</protein>
<accession>A0AAC9PR23</accession>
<reference evidence="2" key="1">
    <citation type="submission" date="2016-06" db="EMBL/GenBank/DDBJ databases">
        <title>Complete genome sequence of Actinoalloteichus fjordicus DSM 46855 (=ADI127-17), type strain of the new species Actinoalloteichus fjordicus.</title>
        <authorList>
            <person name="Ruckert C."/>
            <person name="Nouioui I."/>
            <person name="Willmese J."/>
            <person name="van Wezel G."/>
            <person name="Klenk H.-P."/>
            <person name="Kalinowski J."/>
            <person name="Zotchev S.B."/>
        </authorList>
    </citation>
    <scope>NUCLEOTIDE SEQUENCE [LARGE SCALE GENOMIC DNA]</scope>
    <source>
        <strain evidence="2">ADI127-7</strain>
    </source>
</reference>
<keyword evidence="2" id="KW-1185">Reference proteome</keyword>
<name>A0AAC9PR23_9PSEU</name>
<sequence length="80" mass="8822">MTATAWFVRSVRTGDTHLAPADWNGSDLIRPVCAPAVEFRAMNRRPLRVCYYDEQRCPLCLGLTTTPAAPIPHLASAAPR</sequence>
<dbReference type="KEGG" id="acad:UA74_06565"/>
<gene>
    <name evidence="1" type="ORF">UA74_06565</name>
</gene>
<evidence type="ECO:0000313" key="1">
    <source>
        <dbReference type="EMBL" id="APU13386.1"/>
    </source>
</evidence>
<organism evidence="1 2">
    <name type="scientific">Actinoalloteichus fjordicus</name>
    <dbReference type="NCBI Taxonomy" id="1612552"/>
    <lineage>
        <taxon>Bacteria</taxon>
        <taxon>Bacillati</taxon>
        <taxon>Actinomycetota</taxon>
        <taxon>Actinomycetes</taxon>
        <taxon>Pseudonocardiales</taxon>
        <taxon>Pseudonocardiaceae</taxon>
        <taxon>Actinoalloteichus</taxon>
    </lineage>
</organism>